<gene>
    <name evidence="15" type="ORF">QBC42DRAFT_262746</name>
</gene>
<feature type="transmembrane region" description="Helical" evidence="13">
    <location>
        <begin position="9"/>
        <end position="27"/>
    </location>
</feature>
<feature type="region of interest" description="Disordered" evidence="12">
    <location>
        <begin position="46"/>
        <end position="98"/>
    </location>
</feature>
<evidence type="ECO:0000256" key="4">
    <source>
        <dbReference type="ARBA" id="ARBA00012557"/>
    </source>
</evidence>
<comment type="caution">
    <text evidence="15">The sequence shown here is derived from an EMBL/GenBank/DDBJ whole genome shotgun (WGS) entry which is preliminary data.</text>
</comment>
<dbReference type="Gene3D" id="3.90.550.50">
    <property type="match status" value="1"/>
</dbReference>
<evidence type="ECO:0000256" key="5">
    <source>
        <dbReference type="ARBA" id="ARBA00022676"/>
    </source>
</evidence>
<evidence type="ECO:0000313" key="15">
    <source>
        <dbReference type="EMBL" id="KAK4464743.1"/>
    </source>
</evidence>
<dbReference type="PANTHER" id="PTHR23033">
    <property type="entry name" value="BETA1,3-GALACTOSYLTRANSFERASE"/>
    <property type="match status" value="1"/>
</dbReference>
<keyword evidence="11 13" id="KW-0472">Membrane</keyword>
<keyword evidence="7 13" id="KW-0812">Transmembrane</keyword>
<dbReference type="PANTHER" id="PTHR23033:SF47">
    <property type="entry name" value="APPLE DOMAIN-CONTAINING PROTEIN-RELATED"/>
    <property type="match status" value="1"/>
</dbReference>
<keyword evidence="5" id="KW-0328">Glycosyltransferase</keyword>
<evidence type="ECO:0000256" key="11">
    <source>
        <dbReference type="ARBA" id="ARBA00023136"/>
    </source>
</evidence>
<evidence type="ECO:0000256" key="2">
    <source>
        <dbReference type="ARBA" id="ARBA00004922"/>
    </source>
</evidence>
<dbReference type="GO" id="GO:0016020">
    <property type="term" value="C:membrane"/>
    <property type="evidence" value="ECO:0007669"/>
    <property type="project" value="UniProtKB-SubCell"/>
</dbReference>
<comment type="similarity">
    <text evidence="3">Belongs to the glycosyltransferase 31 family. Beta3-Gal-T subfamily.</text>
</comment>
<dbReference type="EMBL" id="MU864945">
    <property type="protein sequence ID" value="KAK4464743.1"/>
    <property type="molecule type" value="Genomic_DNA"/>
</dbReference>
<dbReference type="InterPro" id="IPR026050">
    <property type="entry name" value="C1GALT1/C1GALT1_chp1"/>
</dbReference>
<evidence type="ECO:0000256" key="7">
    <source>
        <dbReference type="ARBA" id="ARBA00022692"/>
    </source>
</evidence>
<evidence type="ECO:0000256" key="13">
    <source>
        <dbReference type="SAM" id="Phobius"/>
    </source>
</evidence>
<evidence type="ECO:0000256" key="10">
    <source>
        <dbReference type="ARBA" id="ARBA00022989"/>
    </source>
</evidence>
<dbReference type="AlphaFoldDB" id="A0AAV9HYY1"/>
<evidence type="ECO:0000256" key="9">
    <source>
        <dbReference type="ARBA" id="ARBA00022968"/>
    </source>
</evidence>
<dbReference type="EC" id="2.4.1.122" evidence="4"/>
<evidence type="ECO:0000256" key="12">
    <source>
        <dbReference type="SAM" id="MobiDB-lite"/>
    </source>
</evidence>
<organism evidence="15 16">
    <name type="scientific">Cladorrhinum samala</name>
    <dbReference type="NCBI Taxonomy" id="585594"/>
    <lineage>
        <taxon>Eukaryota</taxon>
        <taxon>Fungi</taxon>
        <taxon>Dikarya</taxon>
        <taxon>Ascomycota</taxon>
        <taxon>Pezizomycotina</taxon>
        <taxon>Sordariomycetes</taxon>
        <taxon>Sordariomycetidae</taxon>
        <taxon>Sordariales</taxon>
        <taxon>Podosporaceae</taxon>
        <taxon>Cladorrhinum</taxon>
    </lineage>
</organism>
<name>A0AAV9HYY1_9PEZI</name>
<keyword evidence="8" id="KW-0547">Nucleotide-binding</keyword>
<dbReference type="InterPro" id="IPR003378">
    <property type="entry name" value="Fringe-like_glycosylTrfase"/>
</dbReference>
<comment type="subcellular location">
    <subcellularLocation>
        <location evidence="1">Membrane</location>
        <topology evidence="1">Single-pass type II membrane protein</topology>
    </subcellularLocation>
</comment>
<comment type="pathway">
    <text evidence="2">Protein modification; protein glycosylation.</text>
</comment>
<dbReference type="GO" id="GO:0016263">
    <property type="term" value="F:glycoprotein-N-acetylgalactosamine 3-beta-galactosyltransferase activity"/>
    <property type="evidence" value="ECO:0007669"/>
    <property type="project" value="UniProtKB-EC"/>
</dbReference>
<sequence length="506" mass="56669">MIVSYKNNRLVPALIVTACICFVYYLIDPSVDYGSAIPALQNSQPTYSRTAGYTPTAASWSSEPSVTPTETPTTPPKHYETQGPSDSHHNGTSDHGNSAHLSPDDVLLVMKTGSTSMWKRLLVHLTTSLSPDRIPQSNTVIYSDQAGRIGSFDIVDVLANITEATKKRADFDIYRQQPEYDAFNVYVEAAGVDGDNYGPAGGWIIDKYKFVPLMAHAGENWPKAKWYIYMEDDTYLFLPNVLAYLSAFDWRKPHYLGSFAGKSDVIFAHGGAGFAISRGAWEKSFGRNPNLSDEYEEYTAAHCCGDQVLGHALSKSGVEFGENGGDGKFTWGFNPVVHWRFAFSKWNWCSPLLSFHKVHNRDVARYYDLERAWASDHPAGGKGSPMLHRDFFASMIAPDLKKRIEWWDNLSELYQVSSGNKASPPVPETKHDLELWKKAWESTDACEAACKGWANCVQWSYVEDLCKMDDKLMMGQGYAPAMPERKTALKRTSGWLSDRLESWTCS</sequence>
<evidence type="ECO:0000259" key="14">
    <source>
        <dbReference type="Pfam" id="PF02434"/>
    </source>
</evidence>
<evidence type="ECO:0000256" key="3">
    <source>
        <dbReference type="ARBA" id="ARBA00006462"/>
    </source>
</evidence>
<evidence type="ECO:0000256" key="6">
    <source>
        <dbReference type="ARBA" id="ARBA00022679"/>
    </source>
</evidence>
<accession>A0AAV9HYY1</accession>
<dbReference type="GO" id="GO:0000166">
    <property type="term" value="F:nucleotide binding"/>
    <property type="evidence" value="ECO:0007669"/>
    <property type="project" value="UniProtKB-KW"/>
</dbReference>
<feature type="compositionally biased region" description="Low complexity" evidence="12">
    <location>
        <begin position="61"/>
        <end position="72"/>
    </location>
</feature>
<evidence type="ECO:0000256" key="1">
    <source>
        <dbReference type="ARBA" id="ARBA00004606"/>
    </source>
</evidence>
<keyword evidence="6" id="KW-0808">Transferase</keyword>
<keyword evidence="10 13" id="KW-1133">Transmembrane helix</keyword>
<feature type="compositionally biased region" description="Polar residues" evidence="12">
    <location>
        <begin position="46"/>
        <end position="60"/>
    </location>
</feature>
<keyword evidence="9" id="KW-0735">Signal-anchor</keyword>
<dbReference type="Pfam" id="PF02434">
    <property type="entry name" value="Fringe"/>
    <property type="match status" value="1"/>
</dbReference>
<reference evidence="15" key="1">
    <citation type="journal article" date="2023" name="Mol. Phylogenet. Evol.">
        <title>Genome-scale phylogeny and comparative genomics of the fungal order Sordariales.</title>
        <authorList>
            <person name="Hensen N."/>
            <person name="Bonometti L."/>
            <person name="Westerberg I."/>
            <person name="Brannstrom I.O."/>
            <person name="Guillou S."/>
            <person name="Cros-Aarteil S."/>
            <person name="Calhoun S."/>
            <person name="Haridas S."/>
            <person name="Kuo A."/>
            <person name="Mondo S."/>
            <person name="Pangilinan J."/>
            <person name="Riley R."/>
            <person name="LaButti K."/>
            <person name="Andreopoulos B."/>
            <person name="Lipzen A."/>
            <person name="Chen C."/>
            <person name="Yan M."/>
            <person name="Daum C."/>
            <person name="Ng V."/>
            <person name="Clum A."/>
            <person name="Steindorff A."/>
            <person name="Ohm R.A."/>
            <person name="Martin F."/>
            <person name="Silar P."/>
            <person name="Natvig D.O."/>
            <person name="Lalanne C."/>
            <person name="Gautier V."/>
            <person name="Ament-Velasquez S.L."/>
            <person name="Kruys A."/>
            <person name="Hutchinson M.I."/>
            <person name="Powell A.J."/>
            <person name="Barry K."/>
            <person name="Miller A.N."/>
            <person name="Grigoriev I.V."/>
            <person name="Debuchy R."/>
            <person name="Gladieux P."/>
            <person name="Hiltunen Thoren M."/>
            <person name="Johannesson H."/>
        </authorList>
    </citation>
    <scope>NUCLEOTIDE SEQUENCE</scope>
    <source>
        <strain evidence="15">PSN324</strain>
    </source>
</reference>
<proteinExistence type="inferred from homology"/>
<evidence type="ECO:0000313" key="16">
    <source>
        <dbReference type="Proteomes" id="UP001321749"/>
    </source>
</evidence>
<dbReference type="Proteomes" id="UP001321749">
    <property type="component" value="Unassembled WGS sequence"/>
</dbReference>
<feature type="domain" description="Fringe-like glycosyltransferase" evidence="14">
    <location>
        <begin position="223"/>
        <end position="284"/>
    </location>
</feature>
<reference evidence="15" key="2">
    <citation type="submission" date="2023-06" db="EMBL/GenBank/DDBJ databases">
        <authorList>
            <consortium name="Lawrence Berkeley National Laboratory"/>
            <person name="Mondo S.J."/>
            <person name="Hensen N."/>
            <person name="Bonometti L."/>
            <person name="Westerberg I."/>
            <person name="Brannstrom I.O."/>
            <person name="Guillou S."/>
            <person name="Cros-Aarteil S."/>
            <person name="Calhoun S."/>
            <person name="Haridas S."/>
            <person name="Kuo A."/>
            <person name="Pangilinan J."/>
            <person name="Riley R."/>
            <person name="Labutti K."/>
            <person name="Andreopoulos B."/>
            <person name="Lipzen A."/>
            <person name="Chen C."/>
            <person name="Yanf M."/>
            <person name="Daum C."/>
            <person name="Ng V."/>
            <person name="Clum A."/>
            <person name="Steindorff A."/>
            <person name="Ohm R."/>
            <person name="Martin F."/>
            <person name="Silar P."/>
            <person name="Natvig D."/>
            <person name="Lalanne C."/>
            <person name="Gautier V."/>
            <person name="Ament-Velasquez S.L."/>
            <person name="Kruys A."/>
            <person name="Hutchinson M.I."/>
            <person name="Powell A.J."/>
            <person name="Barry K."/>
            <person name="Miller A.N."/>
            <person name="Grigoriev I.V."/>
            <person name="Debuchy R."/>
            <person name="Gladieux P."/>
            <person name="Thoren M.H."/>
            <person name="Johannesson H."/>
        </authorList>
    </citation>
    <scope>NUCLEOTIDE SEQUENCE</scope>
    <source>
        <strain evidence="15">PSN324</strain>
    </source>
</reference>
<evidence type="ECO:0000256" key="8">
    <source>
        <dbReference type="ARBA" id="ARBA00022741"/>
    </source>
</evidence>
<keyword evidence="16" id="KW-1185">Reference proteome</keyword>
<protein>
    <recommendedName>
        <fullName evidence="4">N-acetylgalactosaminide beta-1,3-galactosyltransferase</fullName>
        <ecNumber evidence="4">2.4.1.122</ecNumber>
    </recommendedName>
</protein>